<evidence type="ECO:0000256" key="6">
    <source>
        <dbReference type="SAM" id="SignalP"/>
    </source>
</evidence>
<dbReference type="InterPro" id="IPR000742">
    <property type="entry name" value="EGF"/>
</dbReference>
<dbReference type="PROSITE" id="PS00010">
    <property type="entry name" value="ASX_HYDROXYL"/>
    <property type="match status" value="1"/>
</dbReference>
<evidence type="ECO:0000259" key="7">
    <source>
        <dbReference type="PROSITE" id="PS50026"/>
    </source>
</evidence>
<dbReference type="Gene3D" id="2.10.25.10">
    <property type="entry name" value="Laminin"/>
    <property type="match status" value="1"/>
</dbReference>
<reference evidence="8 9" key="1">
    <citation type="submission" date="2018-08" db="EMBL/GenBank/DDBJ databases">
        <authorList>
            <person name="Laetsch R D."/>
            <person name="Stevens L."/>
            <person name="Kumar S."/>
            <person name="Blaxter L. M."/>
        </authorList>
    </citation>
    <scope>NUCLEOTIDE SEQUENCE [LARGE SCALE GENOMIC DNA]</scope>
</reference>
<dbReference type="EMBL" id="UPTC01001741">
    <property type="protein sequence ID" value="VBB32476.1"/>
    <property type="molecule type" value="Genomic_DNA"/>
</dbReference>
<evidence type="ECO:0000256" key="1">
    <source>
        <dbReference type="ARBA" id="ARBA00022536"/>
    </source>
</evidence>
<dbReference type="PROSITE" id="PS50026">
    <property type="entry name" value="EGF_3"/>
    <property type="match status" value="2"/>
</dbReference>
<evidence type="ECO:0000256" key="2">
    <source>
        <dbReference type="ARBA" id="ARBA00022729"/>
    </source>
</evidence>
<dbReference type="SMART" id="SM00179">
    <property type="entry name" value="EGF_CA"/>
    <property type="match status" value="1"/>
</dbReference>
<accession>A0A498SL20</accession>
<organism evidence="8 9">
    <name type="scientific">Acanthocheilonema viteae</name>
    <name type="common">Filarial nematode worm</name>
    <name type="synonym">Dipetalonema viteae</name>
    <dbReference type="NCBI Taxonomy" id="6277"/>
    <lineage>
        <taxon>Eukaryota</taxon>
        <taxon>Metazoa</taxon>
        <taxon>Ecdysozoa</taxon>
        <taxon>Nematoda</taxon>
        <taxon>Chromadorea</taxon>
        <taxon>Rhabditida</taxon>
        <taxon>Spirurina</taxon>
        <taxon>Spiruromorpha</taxon>
        <taxon>Filarioidea</taxon>
        <taxon>Onchocercidae</taxon>
        <taxon>Acanthocheilonema</taxon>
    </lineage>
</organism>
<dbReference type="PROSITE" id="PS01186">
    <property type="entry name" value="EGF_2"/>
    <property type="match status" value="2"/>
</dbReference>
<dbReference type="InterPro" id="IPR024731">
    <property type="entry name" value="NELL2-like_EGF"/>
</dbReference>
<feature type="disulfide bond" evidence="5">
    <location>
        <begin position="113"/>
        <end position="122"/>
    </location>
</feature>
<evidence type="ECO:0000256" key="5">
    <source>
        <dbReference type="PROSITE-ProRule" id="PRU00076"/>
    </source>
</evidence>
<dbReference type="InterPro" id="IPR018097">
    <property type="entry name" value="EGF_Ca-bd_CS"/>
</dbReference>
<dbReference type="Proteomes" id="UP000276991">
    <property type="component" value="Unassembled WGS sequence"/>
</dbReference>
<keyword evidence="2 6" id="KW-0732">Signal</keyword>
<keyword evidence="1 5" id="KW-0245">EGF-like domain</keyword>
<proteinExistence type="predicted"/>
<dbReference type="AlphaFoldDB" id="A0A498SL20"/>
<evidence type="ECO:0000313" key="8">
    <source>
        <dbReference type="EMBL" id="VBB32476.1"/>
    </source>
</evidence>
<feature type="disulfide bond" evidence="5">
    <location>
        <begin position="92"/>
        <end position="102"/>
    </location>
</feature>
<evidence type="ECO:0000256" key="4">
    <source>
        <dbReference type="ARBA" id="ARBA00023157"/>
    </source>
</evidence>
<dbReference type="STRING" id="6277.A0A498SL20"/>
<dbReference type="OrthoDB" id="5912995at2759"/>
<comment type="caution">
    <text evidence="5">Lacks conserved residue(s) required for the propagation of feature annotation.</text>
</comment>
<evidence type="ECO:0000256" key="3">
    <source>
        <dbReference type="ARBA" id="ARBA00022737"/>
    </source>
</evidence>
<keyword evidence="3" id="KW-0677">Repeat</keyword>
<dbReference type="SUPFAM" id="SSF57196">
    <property type="entry name" value="EGF/Laminin"/>
    <property type="match status" value="1"/>
</dbReference>
<dbReference type="CDD" id="cd00054">
    <property type="entry name" value="EGF_CA"/>
    <property type="match status" value="1"/>
</dbReference>
<dbReference type="Pfam" id="PF23106">
    <property type="entry name" value="EGF_Teneurin"/>
    <property type="match status" value="1"/>
</dbReference>
<dbReference type="InterPro" id="IPR000152">
    <property type="entry name" value="EGF-type_Asp/Asn_hydroxyl_site"/>
</dbReference>
<gene>
    <name evidence="8" type="ORF">NAV_LOCUS7267</name>
</gene>
<feature type="domain" description="EGF-like" evidence="7">
    <location>
        <begin position="89"/>
        <end position="123"/>
    </location>
</feature>
<evidence type="ECO:0000313" key="9">
    <source>
        <dbReference type="Proteomes" id="UP000276991"/>
    </source>
</evidence>
<feature type="signal peptide" evidence="6">
    <location>
        <begin position="1"/>
        <end position="22"/>
    </location>
</feature>
<dbReference type="InterPro" id="IPR001881">
    <property type="entry name" value="EGF-like_Ca-bd_dom"/>
</dbReference>
<keyword evidence="9" id="KW-1185">Reference proteome</keyword>
<keyword evidence="4 5" id="KW-1015">Disulfide bond</keyword>
<feature type="chain" id="PRO_5019719493" description="EGF-like domain-containing protein" evidence="6">
    <location>
        <begin position="23"/>
        <end position="174"/>
    </location>
</feature>
<sequence length="174" mass="19481">MLHRLLLLWTTLYGVLLRPSNAITKSFVNSSMPDMRPTFVVNFDTGTVICQHSPHPDDLHLHQISIICDGKPDCYSNPAMHDESFPYCGSRCNSTCNQRGACLFDGTEGQCYCNAGYHGPHCELNDNNECEDKPCHWLAHCRNTYGSYSCTCFPGFQGDGHECSGEINFINSLF</sequence>
<protein>
    <recommendedName>
        <fullName evidence="7">EGF-like domain-containing protein</fullName>
    </recommendedName>
</protein>
<feature type="domain" description="EGF-like" evidence="7">
    <location>
        <begin position="126"/>
        <end position="164"/>
    </location>
</feature>
<dbReference type="SMART" id="SM00181">
    <property type="entry name" value="EGF"/>
    <property type="match status" value="2"/>
</dbReference>
<dbReference type="Pfam" id="PF12947">
    <property type="entry name" value="EGF_3"/>
    <property type="match status" value="1"/>
</dbReference>
<name>A0A498SL20_ACAVI</name>
<dbReference type="FunFam" id="2.10.25.10:FF:000038">
    <property type="entry name" value="Fibrillin 2"/>
    <property type="match status" value="1"/>
</dbReference>
<dbReference type="PROSITE" id="PS00022">
    <property type="entry name" value="EGF_1"/>
    <property type="match status" value="1"/>
</dbReference>
<dbReference type="GO" id="GO:0005509">
    <property type="term" value="F:calcium ion binding"/>
    <property type="evidence" value="ECO:0007669"/>
    <property type="project" value="InterPro"/>
</dbReference>
<dbReference type="PROSITE" id="PS01187">
    <property type="entry name" value="EGF_CA"/>
    <property type="match status" value="1"/>
</dbReference>